<dbReference type="PANTHER" id="PTHR33254:SF4">
    <property type="entry name" value="4-HYDROXY-4-METHYL-2-OXOGLUTARATE ALDOLASE 3-RELATED"/>
    <property type="match status" value="1"/>
</dbReference>
<dbReference type="Proteomes" id="UP001500842">
    <property type="component" value="Unassembled WGS sequence"/>
</dbReference>
<dbReference type="EMBL" id="BAAAOR010000040">
    <property type="protein sequence ID" value="GAA1545019.1"/>
    <property type="molecule type" value="Genomic_DNA"/>
</dbReference>
<evidence type="ECO:0000256" key="6">
    <source>
        <dbReference type="ARBA" id="ARBA00012947"/>
    </source>
</evidence>
<evidence type="ECO:0000256" key="1">
    <source>
        <dbReference type="ARBA" id="ARBA00001342"/>
    </source>
</evidence>
<dbReference type="SUPFAM" id="SSF89562">
    <property type="entry name" value="RraA-like"/>
    <property type="match status" value="1"/>
</dbReference>
<comment type="function">
    <text evidence="8">Catalyzes the aldol cleavage of 4-hydroxy-4-methyl-2-oxoglutarate (HMG) into 2 molecules of pyruvate. Also contains a secondary oxaloacetate (OAA) decarboxylase activity due to the common pyruvate enolate transition state formed following C-C bond cleavage in the retro-aldol and decarboxylation reactions.</text>
</comment>
<dbReference type="RefSeq" id="WP_141006908.1">
    <property type="nucleotide sequence ID" value="NZ_BAAAOR010000040.1"/>
</dbReference>
<dbReference type="EC" id="4.1.1.112" evidence="6"/>
<dbReference type="CDD" id="cd16841">
    <property type="entry name" value="RraA_family"/>
    <property type="match status" value="1"/>
</dbReference>
<evidence type="ECO:0000256" key="4">
    <source>
        <dbReference type="ARBA" id="ARBA00011233"/>
    </source>
</evidence>
<proteinExistence type="inferred from homology"/>
<evidence type="ECO:0000256" key="8">
    <source>
        <dbReference type="ARBA" id="ARBA00025046"/>
    </source>
</evidence>
<comment type="similarity">
    <text evidence="3">Belongs to the class II aldolase/RraA-like family.</text>
</comment>
<evidence type="ECO:0000256" key="10">
    <source>
        <dbReference type="ARBA" id="ARBA00030169"/>
    </source>
</evidence>
<comment type="caution">
    <text evidence="13">The sequence shown here is derived from an EMBL/GenBank/DDBJ whole genome shotgun (WGS) entry which is preliminary data.</text>
</comment>
<organism evidence="13 14">
    <name type="scientific">Nocardioides humi</name>
    <dbReference type="NCBI Taxonomy" id="449461"/>
    <lineage>
        <taxon>Bacteria</taxon>
        <taxon>Bacillati</taxon>
        <taxon>Actinomycetota</taxon>
        <taxon>Actinomycetes</taxon>
        <taxon>Propionibacteriales</taxon>
        <taxon>Nocardioidaceae</taxon>
        <taxon>Nocardioides</taxon>
    </lineage>
</organism>
<keyword evidence="14" id="KW-1185">Reference proteome</keyword>
<dbReference type="Pfam" id="PF03737">
    <property type="entry name" value="RraA-like"/>
    <property type="match status" value="1"/>
</dbReference>
<sequence length="228" mass="23645">MPLGARILPPPPAPDPELVKRLAQVRTTDLSDVMGGSYTMTGQIAPVHRPVVRVAGPALTVSVPTNSEFLIKYALNTARAGDVVVVNALGNMTSVLAGSNMMRGLLNRGAVAAVFDGIVRDVDEIAEDGLPVFARGVACAEGPCGPDQGEINVPIACGGTVVAPGDIVVVDEEGIAVVPVAFAEEVLERAHALEAKHDAAQESLRQGTQANIAKIEETLRQAGIDFPS</sequence>
<evidence type="ECO:0000256" key="7">
    <source>
        <dbReference type="ARBA" id="ARBA00016549"/>
    </source>
</evidence>
<accession>A0ABN2BQF4</accession>
<dbReference type="InterPro" id="IPR036704">
    <property type="entry name" value="RraA/RraA-like_sf"/>
</dbReference>
<comment type="catalytic activity">
    <reaction evidence="12">
        <text>oxaloacetate + H(+) = pyruvate + CO2</text>
        <dbReference type="Rhea" id="RHEA:15641"/>
        <dbReference type="ChEBI" id="CHEBI:15361"/>
        <dbReference type="ChEBI" id="CHEBI:15378"/>
        <dbReference type="ChEBI" id="CHEBI:16452"/>
        <dbReference type="ChEBI" id="CHEBI:16526"/>
        <dbReference type="EC" id="4.1.1.112"/>
    </reaction>
</comment>
<dbReference type="EC" id="4.1.3.17" evidence="5"/>
<protein>
    <recommendedName>
        <fullName evidence="7">Putative 4-hydroxy-4-methyl-2-oxoglutarate aldolase</fullName>
        <ecNumber evidence="6">4.1.1.112</ecNumber>
        <ecNumber evidence="5">4.1.3.17</ecNumber>
    </recommendedName>
    <alternativeName>
        <fullName evidence="11">Oxaloacetate decarboxylase</fullName>
    </alternativeName>
    <alternativeName>
        <fullName evidence="9">Regulator of ribonuclease activity homolog</fullName>
    </alternativeName>
    <alternativeName>
        <fullName evidence="10">RraA-like protein</fullName>
    </alternativeName>
</protein>
<evidence type="ECO:0000256" key="9">
    <source>
        <dbReference type="ARBA" id="ARBA00029596"/>
    </source>
</evidence>
<comment type="subunit">
    <text evidence="4">Homotrimer.</text>
</comment>
<comment type="catalytic activity">
    <reaction evidence="1">
        <text>4-hydroxy-4-methyl-2-oxoglutarate = 2 pyruvate</text>
        <dbReference type="Rhea" id="RHEA:22748"/>
        <dbReference type="ChEBI" id="CHEBI:15361"/>
        <dbReference type="ChEBI" id="CHEBI:58276"/>
        <dbReference type="EC" id="4.1.3.17"/>
    </reaction>
</comment>
<evidence type="ECO:0000256" key="2">
    <source>
        <dbReference type="ARBA" id="ARBA00001968"/>
    </source>
</evidence>
<dbReference type="InterPro" id="IPR005493">
    <property type="entry name" value="RraA/RraA-like"/>
</dbReference>
<evidence type="ECO:0000256" key="11">
    <source>
        <dbReference type="ARBA" id="ARBA00032305"/>
    </source>
</evidence>
<evidence type="ECO:0000313" key="14">
    <source>
        <dbReference type="Proteomes" id="UP001500842"/>
    </source>
</evidence>
<dbReference type="Gene3D" id="3.50.30.40">
    <property type="entry name" value="Ribonuclease E inhibitor RraA/RraA-like"/>
    <property type="match status" value="1"/>
</dbReference>
<gene>
    <name evidence="13" type="ORF">GCM10009788_54340</name>
</gene>
<reference evidence="13 14" key="1">
    <citation type="journal article" date="2019" name="Int. J. Syst. Evol. Microbiol.">
        <title>The Global Catalogue of Microorganisms (GCM) 10K type strain sequencing project: providing services to taxonomists for standard genome sequencing and annotation.</title>
        <authorList>
            <consortium name="The Broad Institute Genomics Platform"/>
            <consortium name="The Broad Institute Genome Sequencing Center for Infectious Disease"/>
            <person name="Wu L."/>
            <person name="Ma J."/>
        </authorList>
    </citation>
    <scope>NUCLEOTIDE SEQUENCE [LARGE SCALE GENOMIC DNA]</scope>
    <source>
        <strain evidence="13 14">JCM 14942</strain>
    </source>
</reference>
<evidence type="ECO:0000256" key="12">
    <source>
        <dbReference type="ARBA" id="ARBA00047973"/>
    </source>
</evidence>
<dbReference type="PANTHER" id="PTHR33254">
    <property type="entry name" value="4-HYDROXY-4-METHYL-2-OXOGLUTARATE ALDOLASE 3-RELATED"/>
    <property type="match status" value="1"/>
</dbReference>
<evidence type="ECO:0000256" key="5">
    <source>
        <dbReference type="ARBA" id="ARBA00012213"/>
    </source>
</evidence>
<evidence type="ECO:0000256" key="3">
    <source>
        <dbReference type="ARBA" id="ARBA00008621"/>
    </source>
</evidence>
<evidence type="ECO:0000313" key="13">
    <source>
        <dbReference type="EMBL" id="GAA1545019.1"/>
    </source>
</evidence>
<name>A0ABN2BQF4_9ACTN</name>
<comment type="cofactor">
    <cofactor evidence="2">
        <name>a divalent metal cation</name>
        <dbReference type="ChEBI" id="CHEBI:60240"/>
    </cofactor>
</comment>